<comment type="caution">
    <text evidence="3">The sequence shown here is derived from an EMBL/GenBank/DDBJ whole genome shotgun (WGS) entry which is preliminary data.</text>
</comment>
<dbReference type="Gene3D" id="3.40.50.2000">
    <property type="entry name" value="Glycogen Phosphorylase B"/>
    <property type="match status" value="2"/>
</dbReference>
<sequence>MIVVHVVEALGGGVYSYFKALSFFFGNLNSEIETYIIYSGNRSEINPLKVKEEFSPDVNLIEVPMIREFSLTKDAKSTVQLIKTLKKINADIIHLHSSKAGVLGRISNFFLKKKSLVYYTPHGYSFIRTDISKLKKTAYKLIESKMNYFFEATTISCGDTEHEIACGIGKSSLIRNGVNIKHISKHFKMPQNEKLTIGIVGRITEARNPQIFNNIALRYPKYNFIWIGDGHLRKEITAPNISVTGWLFNETDVLRHLTSIDIYIQTSSWEGLPIAILEAMALRKPVVATNIIGNKDIVLHNETGFLFETIDASLDTYFTILEDADKRLEMGEKGFKRCENLFDINKNFNDLYSIYQKDLYINNNKQK</sequence>
<keyword evidence="4" id="KW-1185">Reference proteome</keyword>
<dbReference type="SUPFAM" id="SSF53756">
    <property type="entry name" value="UDP-Glycosyltransferase/glycogen phosphorylase"/>
    <property type="match status" value="1"/>
</dbReference>
<protein>
    <submittedName>
        <fullName evidence="3">Glycosyltransferase</fullName>
    </submittedName>
</protein>
<dbReference type="PANTHER" id="PTHR45947">
    <property type="entry name" value="SULFOQUINOVOSYL TRANSFERASE SQD2"/>
    <property type="match status" value="1"/>
</dbReference>
<dbReference type="InterPro" id="IPR028098">
    <property type="entry name" value="Glyco_trans_4-like_N"/>
</dbReference>
<dbReference type="AlphaFoldDB" id="A0A934NK99"/>
<feature type="domain" description="Glycosyltransferase subfamily 4-like N-terminal" evidence="2">
    <location>
        <begin position="46"/>
        <end position="146"/>
    </location>
</feature>
<evidence type="ECO:0000259" key="2">
    <source>
        <dbReference type="Pfam" id="PF13477"/>
    </source>
</evidence>
<evidence type="ECO:0000313" key="4">
    <source>
        <dbReference type="Proteomes" id="UP000662373"/>
    </source>
</evidence>
<dbReference type="InterPro" id="IPR050194">
    <property type="entry name" value="Glycosyltransferase_grp1"/>
</dbReference>
<organism evidence="3 4">
    <name type="scientific">Gelidibacter salicanalis</name>
    <dbReference type="NCBI Taxonomy" id="291193"/>
    <lineage>
        <taxon>Bacteria</taxon>
        <taxon>Pseudomonadati</taxon>
        <taxon>Bacteroidota</taxon>
        <taxon>Flavobacteriia</taxon>
        <taxon>Flavobacteriales</taxon>
        <taxon>Flavobacteriaceae</taxon>
        <taxon>Gelidibacter</taxon>
    </lineage>
</organism>
<gene>
    <name evidence="3" type="ORF">JEM65_03270</name>
</gene>
<dbReference type="GO" id="GO:0016757">
    <property type="term" value="F:glycosyltransferase activity"/>
    <property type="evidence" value="ECO:0007669"/>
    <property type="project" value="InterPro"/>
</dbReference>
<accession>A0A934NK99</accession>
<reference evidence="3 4" key="1">
    <citation type="submission" date="2020-09" db="EMBL/GenBank/DDBJ databases">
        <title>Draft genome of Gelidibacter salicanalis PAMC21136.</title>
        <authorList>
            <person name="Park H."/>
        </authorList>
    </citation>
    <scope>NUCLEOTIDE SEQUENCE [LARGE SCALE GENOMIC DNA]</scope>
    <source>
        <strain evidence="3 4">PAMC21136</strain>
    </source>
</reference>
<dbReference type="PANTHER" id="PTHR45947:SF14">
    <property type="entry name" value="SLL1723 PROTEIN"/>
    <property type="match status" value="1"/>
</dbReference>
<name>A0A934NK99_9FLAO</name>
<feature type="domain" description="Glycosyl transferase family 1" evidence="1">
    <location>
        <begin position="192"/>
        <end position="336"/>
    </location>
</feature>
<dbReference type="Proteomes" id="UP000662373">
    <property type="component" value="Unassembled WGS sequence"/>
</dbReference>
<proteinExistence type="predicted"/>
<dbReference type="Pfam" id="PF00534">
    <property type="entry name" value="Glycos_transf_1"/>
    <property type="match status" value="1"/>
</dbReference>
<dbReference type="Pfam" id="PF13477">
    <property type="entry name" value="Glyco_trans_4_2"/>
    <property type="match status" value="1"/>
</dbReference>
<evidence type="ECO:0000259" key="1">
    <source>
        <dbReference type="Pfam" id="PF00534"/>
    </source>
</evidence>
<evidence type="ECO:0000313" key="3">
    <source>
        <dbReference type="EMBL" id="MBJ7879677.1"/>
    </source>
</evidence>
<dbReference type="InterPro" id="IPR001296">
    <property type="entry name" value="Glyco_trans_1"/>
</dbReference>
<dbReference type="EMBL" id="JAEHJZ010000004">
    <property type="protein sequence ID" value="MBJ7879677.1"/>
    <property type="molecule type" value="Genomic_DNA"/>
</dbReference>